<evidence type="ECO:0000256" key="6">
    <source>
        <dbReference type="ARBA" id="ARBA00022552"/>
    </source>
</evidence>
<evidence type="ECO:0000313" key="13">
    <source>
        <dbReference type="EMBL" id="VAW97123.1"/>
    </source>
</evidence>
<dbReference type="Gene3D" id="3.30.2350.10">
    <property type="entry name" value="Pseudouridine synthase"/>
    <property type="match status" value="1"/>
</dbReference>
<evidence type="ECO:0000256" key="2">
    <source>
        <dbReference type="ARBA" id="ARBA00002876"/>
    </source>
</evidence>
<dbReference type="InterPro" id="IPR002942">
    <property type="entry name" value="S4_RNA-bd"/>
</dbReference>
<dbReference type="InterPro" id="IPR020103">
    <property type="entry name" value="PsdUridine_synth_cat_dom_sf"/>
</dbReference>
<dbReference type="GO" id="GO:0160141">
    <property type="term" value="F:23S rRNA pseudouridine(955/2504/2580) synthase activity"/>
    <property type="evidence" value="ECO:0007669"/>
    <property type="project" value="UniProtKB-EC"/>
</dbReference>
<dbReference type="CDD" id="cd02869">
    <property type="entry name" value="PseudoU_synth_RluA_like"/>
    <property type="match status" value="1"/>
</dbReference>
<dbReference type="InterPro" id="IPR006145">
    <property type="entry name" value="PsdUridine_synth_RsuA/RluA"/>
</dbReference>
<comment type="similarity">
    <text evidence="3">Belongs to the pseudouridine synthase RluA family.</text>
</comment>
<dbReference type="SMART" id="SM00363">
    <property type="entry name" value="S4"/>
    <property type="match status" value="1"/>
</dbReference>
<dbReference type="Pfam" id="PF00849">
    <property type="entry name" value="PseudoU_synth_2"/>
    <property type="match status" value="1"/>
</dbReference>
<dbReference type="InterPro" id="IPR036986">
    <property type="entry name" value="S4_RNA-bd_sf"/>
</dbReference>
<dbReference type="InterPro" id="IPR050188">
    <property type="entry name" value="RluA_PseudoU_synthase"/>
</dbReference>
<name>A0A3B1AAR2_9ZZZZ</name>
<dbReference type="PROSITE" id="PS01129">
    <property type="entry name" value="PSI_RLU"/>
    <property type="match status" value="1"/>
</dbReference>
<organism evidence="13">
    <name type="scientific">hydrothermal vent metagenome</name>
    <dbReference type="NCBI Taxonomy" id="652676"/>
    <lineage>
        <taxon>unclassified sequences</taxon>
        <taxon>metagenomes</taxon>
        <taxon>ecological metagenomes</taxon>
    </lineage>
</organism>
<comment type="function">
    <text evidence="2">Responsible for synthesis of pseudouridine from uracil at positions 955, 2504 and 2580 in 23S ribosomal RNA.</text>
</comment>
<evidence type="ECO:0000256" key="3">
    <source>
        <dbReference type="ARBA" id="ARBA00010876"/>
    </source>
</evidence>
<evidence type="ECO:0000256" key="11">
    <source>
        <dbReference type="ARBA" id="ARBA00033053"/>
    </source>
</evidence>
<dbReference type="PANTHER" id="PTHR21600:SF92">
    <property type="entry name" value="RIBOSOMAL LARGE SUBUNIT PSEUDOURIDINE SYNTHASE C"/>
    <property type="match status" value="1"/>
</dbReference>
<keyword evidence="8 13" id="KW-0413">Isomerase</keyword>
<comment type="catalytic activity">
    <reaction evidence="1">
        <text>uridine(955/2504/2580) in 23S rRNA = pseudouridine(955/2504/2580) in 23S rRNA</text>
        <dbReference type="Rhea" id="RHEA:42528"/>
        <dbReference type="Rhea" id="RHEA-COMP:10099"/>
        <dbReference type="Rhea" id="RHEA-COMP:10100"/>
        <dbReference type="ChEBI" id="CHEBI:65314"/>
        <dbReference type="ChEBI" id="CHEBI:65315"/>
        <dbReference type="EC" id="5.4.99.24"/>
    </reaction>
</comment>
<dbReference type="GO" id="GO:0003723">
    <property type="term" value="F:RNA binding"/>
    <property type="evidence" value="ECO:0007669"/>
    <property type="project" value="UniProtKB-KW"/>
</dbReference>
<dbReference type="Gene3D" id="3.10.290.10">
    <property type="entry name" value="RNA-binding S4 domain"/>
    <property type="match status" value="1"/>
</dbReference>
<dbReference type="CDD" id="cd00165">
    <property type="entry name" value="S4"/>
    <property type="match status" value="1"/>
</dbReference>
<dbReference type="NCBIfam" id="NF008249">
    <property type="entry name" value="PRK11025.1"/>
    <property type="match status" value="1"/>
</dbReference>
<keyword evidence="6" id="KW-0698">rRNA processing</keyword>
<dbReference type="EMBL" id="UOFR01000043">
    <property type="protein sequence ID" value="VAW97123.1"/>
    <property type="molecule type" value="Genomic_DNA"/>
</dbReference>
<dbReference type="InterPro" id="IPR006224">
    <property type="entry name" value="PsdUridine_synth_RluA-like_CS"/>
</dbReference>
<reference evidence="13" key="1">
    <citation type="submission" date="2018-06" db="EMBL/GenBank/DDBJ databases">
        <authorList>
            <person name="Zhirakovskaya E."/>
        </authorList>
    </citation>
    <scope>NUCLEOTIDE SEQUENCE</scope>
</reference>
<evidence type="ECO:0000259" key="12">
    <source>
        <dbReference type="SMART" id="SM00363"/>
    </source>
</evidence>
<dbReference type="PANTHER" id="PTHR21600">
    <property type="entry name" value="MITOCHONDRIAL RNA PSEUDOURIDINE SYNTHASE"/>
    <property type="match status" value="1"/>
</dbReference>
<dbReference type="SUPFAM" id="SSF55174">
    <property type="entry name" value="Alpha-L RNA-binding motif"/>
    <property type="match status" value="1"/>
</dbReference>
<evidence type="ECO:0000256" key="4">
    <source>
        <dbReference type="ARBA" id="ARBA00012785"/>
    </source>
</evidence>
<evidence type="ECO:0000256" key="9">
    <source>
        <dbReference type="ARBA" id="ARBA00030705"/>
    </source>
</evidence>
<evidence type="ECO:0000256" key="5">
    <source>
        <dbReference type="ARBA" id="ARBA00017128"/>
    </source>
</evidence>
<evidence type="ECO:0000256" key="8">
    <source>
        <dbReference type="ARBA" id="ARBA00023235"/>
    </source>
</evidence>
<dbReference type="GO" id="GO:0000455">
    <property type="term" value="P:enzyme-directed rRNA pseudouridine synthesis"/>
    <property type="evidence" value="ECO:0007669"/>
    <property type="project" value="TreeGrafter"/>
</dbReference>
<dbReference type="SUPFAM" id="SSF55120">
    <property type="entry name" value="Pseudouridine synthase"/>
    <property type="match status" value="1"/>
</dbReference>
<dbReference type="AlphaFoldDB" id="A0A3B1AAR2"/>
<keyword evidence="7" id="KW-0694">RNA-binding</keyword>
<feature type="domain" description="RNA-binding S4" evidence="12">
    <location>
        <begin position="24"/>
        <end position="82"/>
    </location>
</feature>
<evidence type="ECO:0000256" key="10">
    <source>
        <dbReference type="ARBA" id="ARBA00031975"/>
    </source>
</evidence>
<proteinExistence type="inferred from homology"/>
<protein>
    <recommendedName>
        <fullName evidence="5">Ribosomal large subunit pseudouridine synthase C</fullName>
        <ecNumber evidence="4">5.4.99.24</ecNumber>
    </recommendedName>
    <alternativeName>
        <fullName evidence="9">23S rRNA pseudouridine(955/2504/2580) synthase</fullName>
    </alternativeName>
    <alternativeName>
        <fullName evidence="10">rRNA pseudouridylate synthase C</fullName>
    </alternativeName>
    <alternativeName>
        <fullName evidence="11">rRNA-uridine isomerase C</fullName>
    </alternativeName>
</protein>
<dbReference type="NCBIfam" id="TIGR00005">
    <property type="entry name" value="rluA_subfam"/>
    <property type="match status" value="1"/>
</dbReference>
<sequence length="318" mass="36525">MNSNKNQAHNKVQWLTVESEYVGQRIDNYLIRILKGVPKSYIYRILRRGEVRVNKGRIKPTYRLQMDDELRIPPVRVSQSRTVVDGKKPDWLAERILYEDKRIIVLNKPTGLAVHGGSGVQFGVIEAMRKWRDDLHYLELVHRLDRDTSGCLILAKKRSALRQLHEQLREGEVQKRYLALVEGNWSYGHKTVNAPLQKQVLRSGERMVRVSEQGKAASTSFRLLAAKKKASLLDVELHTGRTHQIRVHSAHMGHPIAGDEKYGTDSYNRYIASLGFKRLFLHARGVSFTLQEPLDEITVNAPLDQSFEDVLVKLELSF</sequence>
<gene>
    <name evidence="13" type="ORF">MNBD_GAMMA21-860</name>
</gene>
<evidence type="ECO:0000256" key="1">
    <source>
        <dbReference type="ARBA" id="ARBA00000381"/>
    </source>
</evidence>
<accession>A0A3B1AAR2</accession>
<evidence type="ECO:0000256" key="7">
    <source>
        <dbReference type="ARBA" id="ARBA00022884"/>
    </source>
</evidence>
<dbReference type="InterPro" id="IPR006225">
    <property type="entry name" value="PsdUridine_synth_RluC/D"/>
</dbReference>
<dbReference type="Pfam" id="PF01479">
    <property type="entry name" value="S4"/>
    <property type="match status" value="1"/>
</dbReference>
<dbReference type="PROSITE" id="PS50889">
    <property type="entry name" value="S4"/>
    <property type="match status" value="1"/>
</dbReference>
<dbReference type="EC" id="5.4.99.24" evidence="4"/>